<dbReference type="PaxDb" id="39947-A0A0N7KRT0"/>
<reference evidence="2" key="1">
    <citation type="journal article" date="2005" name="Nature">
        <title>The map-based sequence of the rice genome.</title>
        <authorList>
            <consortium name="International rice genome sequencing project (IRGSP)"/>
            <person name="Matsumoto T."/>
            <person name="Wu J."/>
            <person name="Kanamori H."/>
            <person name="Katayose Y."/>
            <person name="Fujisawa M."/>
            <person name="Namiki N."/>
            <person name="Mizuno H."/>
            <person name="Yamamoto K."/>
            <person name="Antonio B.A."/>
            <person name="Baba T."/>
            <person name="Sakata K."/>
            <person name="Nagamura Y."/>
            <person name="Aoki H."/>
            <person name="Arikawa K."/>
            <person name="Arita K."/>
            <person name="Bito T."/>
            <person name="Chiden Y."/>
            <person name="Fujitsuka N."/>
            <person name="Fukunaka R."/>
            <person name="Hamada M."/>
            <person name="Harada C."/>
            <person name="Hayashi A."/>
            <person name="Hijishita S."/>
            <person name="Honda M."/>
            <person name="Hosokawa S."/>
            <person name="Ichikawa Y."/>
            <person name="Idonuma A."/>
            <person name="Iijima M."/>
            <person name="Ikeda M."/>
            <person name="Ikeno M."/>
            <person name="Ito K."/>
            <person name="Ito S."/>
            <person name="Ito T."/>
            <person name="Ito Y."/>
            <person name="Ito Y."/>
            <person name="Iwabuchi A."/>
            <person name="Kamiya K."/>
            <person name="Karasawa W."/>
            <person name="Kurita K."/>
            <person name="Katagiri S."/>
            <person name="Kikuta A."/>
            <person name="Kobayashi H."/>
            <person name="Kobayashi N."/>
            <person name="Machita K."/>
            <person name="Maehara T."/>
            <person name="Masukawa M."/>
            <person name="Mizubayashi T."/>
            <person name="Mukai Y."/>
            <person name="Nagasaki H."/>
            <person name="Nagata Y."/>
            <person name="Naito S."/>
            <person name="Nakashima M."/>
            <person name="Nakama Y."/>
            <person name="Nakamichi Y."/>
            <person name="Nakamura M."/>
            <person name="Meguro A."/>
            <person name="Negishi M."/>
            <person name="Ohta I."/>
            <person name="Ohta T."/>
            <person name="Okamoto M."/>
            <person name="Ono N."/>
            <person name="Saji S."/>
            <person name="Sakaguchi M."/>
            <person name="Sakai K."/>
            <person name="Shibata M."/>
            <person name="Shimokawa T."/>
            <person name="Song J."/>
            <person name="Takazaki Y."/>
            <person name="Terasawa K."/>
            <person name="Tsugane M."/>
            <person name="Tsuji K."/>
            <person name="Ueda S."/>
            <person name="Waki K."/>
            <person name="Yamagata H."/>
            <person name="Yamamoto M."/>
            <person name="Yamamoto S."/>
            <person name="Yamane H."/>
            <person name="Yoshiki S."/>
            <person name="Yoshihara R."/>
            <person name="Yukawa K."/>
            <person name="Zhong H."/>
            <person name="Yano M."/>
            <person name="Yuan Q."/>
            <person name="Ouyang S."/>
            <person name="Liu J."/>
            <person name="Jones K.M."/>
            <person name="Gansberger K."/>
            <person name="Moffat K."/>
            <person name="Hill J."/>
            <person name="Bera J."/>
            <person name="Fadrosh D."/>
            <person name="Jin S."/>
            <person name="Johri S."/>
            <person name="Kim M."/>
            <person name="Overton L."/>
            <person name="Reardon M."/>
            <person name="Tsitrin T."/>
            <person name="Vuong H."/>
            <person name="Weaver B."/>
            <person name="Ciecko A."/>
            <person name="Tallon L."/>
            <person name="Jackson J."/>
            <person name="Pai G."/>
            <person name="Aken S.V."/>
            <person name="Utterback T."/>
            <person name="Reidmuller S."/>
            <person name="Feldblyum T."/>
            <person name="Hsiao J."/>
            <person name="Zismann V."/>
            <person name="Iobst S."/>
            <person name="de Vazeille A.R."/>
            <person name="Buell C.R."/>
            <person name="Ying K."/>
            <person name="Li Y."/>
            <person name="Lu T."/>
            <person name="Huang Y."/>
            <person name="Zhao Q."/>
            <person name="Feng Q."/>
            <person name="Zhang L."/>
            <person name="Zhu J."/>
            <person name="Weng Q."/>
            <person name="Mu J."/>
            <person name="Lu Y."/>
            <person name="Fan D."/>
            <person name="Liu Y."/>
            <person name="Guan J."/>
            <person name="Zhang Y."/>
            <person name="Yu S."/>
            <person name="Liu X."/>
            <person name="Zhang Y."/>
            <person name="Hong G."/>
            <person name="Han B."/>
            <person name="Choisne N."/>
            <person name="Demange N."/>
            <person name="Orjeda G."/>
            <person name="Samain S."/>
            <person name="Cattolico L."/>
            <person name="Pelletier E."/>
            <person name="Couloux A."/>
            <person name="Segurens B."/>
            <person name="Wincker P."/>
            <person name="D'Hont A."/>
            <person name="Scarpelli C."/>
            <person name="Weissenbach J."/>
            <person name="Salanoubat M."/>
            <person name="Quetier F."/>
            <person name="Yu Y."/>
            <person name="Kim H.R."/>
            <person name="Rambo T."/>
            <person name="Currie J."/>
            <person name="Collura K."/>
            <person name="Luo M."/>
            <person name="Yang T."/>
            <person name="Ammiraju J.S.S."/>
            <person name="Engler F."/>
            <person name="Soderlund C."/>
            <person name="Wing R.A."/>
            <person name="Palmer L.E."/>
            <person name="de la Bastide M."/>
            <person name="Spiegel L."/>
            <person name="Nascimento L."/>
            <person name="Zutavern T."/>
            <person name="O'Shaughnessy A."/>
            <person name="Dike S."/>
            <person name="Dedhia N."/>
            <person name="Preston R."/>
            <person name="Balija V."/>
            <person name="McCombie W.R."/>
            <person name="Chow T."/>
            <person name="Chen H."/>
            <person name="Chung M."/>
            <person name="Chen C."/>
            <person name="Shaw J."/>
            <person name="Wu H."/>
            <person name="Hsiao K."/>
            <person name="Chao Y."/>
            <person name="Chu M."/>
            <person name="Cheng C."/>
            <person name="Hour A."/>
            <person name="Lee P."/>
            <person name="Lin S."/>
            <person name="Lin Y."/>
            <person name="Liou J."/>
            <person name="Liu S."/>
            <person name="Hsing Y."/>
            <person name="Raghuvanshi S."/>
            <person name="Mohanty A."/>
            <person name="Bharti A.K."/>
            <person name="Gaur A."/>
            <person name="Gupta V."/>
            <person name="Kumar D."/>
            <person name="Ravi V."/>
            <person name="Vij S."/>
            <person name="Kapur A."/>
            <person name="Khurana P."/>
            <person name="Khurana P."/>
            <person name="Khurana J.P."/>
            <person name="Tyagi A.K."/>
            <person name="Gaikwad K."/>
            <person name="Singh A."/>
            <person name="Dalal V."/>
            <person name="Srivastava S."/>
            <person name="Dixit A."/>
            <person name="Pal A.K."/>
            <person name="Ghazi I.A."/>
            <person name="Yadav M."/>
            <person name="Pandit A."/>
            <person name="Bhargava A."/>
            <person name="Sureshbabu K."/>
            <person name="Batra K."/>
            <person name="Sharma T.R."/>
            <person name="Mohapatra T."/>
            <person name="Singh N.K."/>
            <person name="Messing J."/>
            <person name="Nelson A.B."/>
            <person name="Fuks G."/>
            <person name="Kavchok S."/>
            <person name="Keizer G."/>
            <person name="Linton E."/>
            <person name="Llaca V."/>
            <person name="Song R."/>
            <person name="Tanyolac B."/>
            <person name="Young S."/>
            <person name="Ho-Il K."/>
            <person name="Hahn J.H."/>
            <person name="Sangsakoo G."/>
            <person name="Vanavichit A."/>
            <person name="de Mattos Luiz.A.T."/>
            <person name="Zimmer P.D."/>
            <person name="Malone G."/>
            <person name="Dellagostin O."/>
            <person name="de Oliveira A.C."/>
            <person name="Bevan M."/>
            <person name="Bancroft I."/>
            <person name="Minx P."/>
            <person name="Cordum H."/>
            <person name="Wilson R."/>
            <person name="Cheng Z."/>
            <person name="Jin W."/>
            <person name="Jiang J."/>
            <person name="Leong S.A."/>
            <person name="Iwama H."/>
            <person name="Gojobori T."/>
            <person name="Itoh T."/>
            <person name="Niimura Y."/>
            <person name="Fujii Y."/>
            <person name="Habara T."/>
            <person name="Sakai H."/>
            <person name="Sato Y."/>
            <person name="Wilson G."/>
            <person name="Kumar K."/>
            <person name="McCouch S."/>
            <person name="Juretic N."/>
            <person name="Hoen D."/>
            <person name="Wright S."/>
            <person name="Bruskiewich R."/>
            <person name="Bureau T."/>
            <person name="Miyao A."/>
            <person name="Hirochika H."/>
            <person name="Nishikawa T."/>
            <person name="Kadowaki K."/>
            <person name="Sugiura M."/>
            <person name="Burr B."/>
            <person name="Sasaki T."/>
        </authorList>
    </citation>
    <scope>NUCLEOTIDE SEQUENCE [LARGE SCALE GENOMIC DNA]</scope>
    <source>
        <strain evidence="2">cv. Nipponbare</strain>
    </source>
</reference>
<proteinExistence type="predicted"/>
<evidence type="ECO:0000313" key="2">
    <source>
        <dbReference type="Proteomes" id="UP000059680"/>
    </source>
</evidence>
<dbReference type="Proteomes" id="UP000059680">
    <property type="component" value="Chromosome 10"/>
</dbReference>
<name>A0A0N7KRT0_ORYSJ</name>
<dbReference type="InParanoid" id="A0A0N7KRT0"/>
<dbReference type="Gramene" id="Os10t0419250-00">
    <property type="protein sequence ID" value="Os10t0419250-00"/>
    <property type="gene ID" value="Os10g0419250"/>
</dbReference>
<feature type="non-terminal residue" evidence="1">
    <location>
        <position position="107"/>
    </location>
</feature>
<evidence type="ECO:0000313" key="1">
    <source>
        <dbReference type="EMBL" id="BAT10874.1"/>
    </source>
</evidence>
<accession>A0A0N7KRT0</accession>
<gene>
    <name evidence="1" type="ordered locus">Os10g0419250</name>
    <name evidence="1" type="ORF">OSNPB_100419250</name>
</gene>
<keyword evidence="2" id="KW-1185">Reference proteome</keyword>
<reference evidence="1 2" key="3">
    <citation type="journal article" date="2013" name="Rice">
        <title>Improvement of the Oryza sativa Nipponbare reference genome using next generation sequence and optical map data.</title>
        <authorList>
            <person name="Kawahara Y."/>
            <person name="de la Bastide M."/>
            <person name="Hamilton J.P."/>
            <person name="Kanamori H."/>
            <person name="McCombie W.R."/>
            <person name="Ouyang S."/>
            <person name="Schwartz D.C."/>
            <person name="Tanaka T."/>
            <person name="Wu J."/>
            <person name="Zhou S."/>
            <person name="Childs K.L."/>
            <person name="Davidson R.M."/>
            <person name="Lin H."/>
            <person name="Quesada-Ocampo L."/>
            <person name="Vaillancourt B."/>
            <person name="Sakai H."/>
            <person name="Lee S.S."/>
            <person name="Kim J."/>
            <person name="Numa H."/>
            <person name="Itoh T."/>
            <person name="Buell C.R."/>
            <person name="Matsumoto T."/>
        </authorList>
    </citation>
    <scope>NUCLEOTIDE SEQUENCE [LARGE SCALE GENOMIC DNA]</scope>
    <source>
        <strain evidence="2">cv. Nipponbare</strain>
    </source>
</reference>
<feature type="non-terminal residue" evidence="1">
    <location>
        <position position="1"/>
    </location>
</feature>
<sequence>APPPLLPVLPREVLLDPGQVAQRPSRVVVHARRLRAHVHPLPRRRRRCRHGGDSGGAVAELPGEVVAAAVELQVLVALEPLVADLADEAVRRHQRPRRQRDHLRLRV</sequence>
<dbReference type="AlphaFoldDB" id="A0A0N7KRT0"/>
<protein>
    <submittedName>
        <fullName evidence="1">Os10g0419250 protein</fullName>
    </submittedName>
</protein>
<organism evidence="1 2">
    <name type="scientific">Oryza sativa subsp. japonica</name>
    <name type="common">Rice</name>
    <dbReference type="NCBI Taxonomy" id="39947"/>
    <lineage>
        <taxon>Eukaryota</taxon>
        <taxon>Viridiplantae</taxon>
        <taxon>Streptophyta</taxon>
        <taxon>Embryophyta</taxon>
        <taxon>Tracheophyta</taxon>
        <taxon>Spermatophyta</taxon>
        <taxon>Magnoliopsida</taxon>
        <taxon>Liliopsida</taxon>
        <taxon>Poales</taxon>
        <taxon>Poaceae</taxon>
        <taxon>BOP clade</taxon>
        <taxon>Oryzoideae</taxon>
        <taxon>Oryzeae</taxon>
        <taxon>Oryzinae</taxon>
        <taxon>Oryza</taxon>
        <taxon>Oryza sativa</taxon>
    </lineage>
</organism>
<reference evidence="1 2" key="2">
    <citation type="journal article" date="2013" name="Plant Cell Physiol.">
        <title>Rice Annotation Project Database (RAP-DB): an integrative and interactive database for rice genomics.</title>
        <authorList>
            <person name="Sakai H."/>
            <person name="Lee S.S."/>
            <person name="Tanaka T."/>
            <person name="Numa H."/>
            <person name="Kim J."/>
            <person name="Kawahara Y."/>
            <person name="Wakimoto H."/>
            <person name="Yang C.C."/>
            <person name="Iwamoto M."/>
            <person name="Abe T."/>
            <person name="Yamada Y."/>
            <person name="Muto A."/>
            <person name="Inokuchi H."/>
            <person name="Ikemura T."/>
            <person name="Matsumoto T."/>
            <person name="Sasaki T."/>
            <person name="Itoh T."/>
        </authorList>
    </citation>
    <scope>NUCLEOTIDE SEQUENCE [LARGE SCALE GENOMIC DNA]</scope>
    <source>
        <strain evidence="2">cv. Nipponbare</strain>
    </source>
</reference>
<dbReference type="EMBL" id="AP014966">
    <property type="protein sequence ID" value="BAT10874.1"/>
    <property type="molecule type" value="Genomic_DNA"/>
</dbReference>